<dbReference type="SUPFAM" id="SSF56059">
    <property type="entry name" value="Glutathione synthetase ATP-binding domain-like"/>
    <property type="match status" value="1"/>
</dbReference>
<dbReference type="EMBL" id="CP158490">
    <property type="protein sequence ID" value="XBY26138.1"/>
    <property type="molecule type" value="Genomic_DNA"/>
</dbReference>
<reference evidence="4" key="1">
    <citation type="submission" date="2024-06" db="EMBL/GenBank/DDBJ databases">
        <authorList>
            <person name="Wu L."/>
        </authorList>
    </citation>
    <scope>NUCLEOTIDE SEQUENCE</scope>
    <source>
        <strain evidence="4">W17</strain>
    </source>
</reference>
<dbReference type="PANTHER" id="PTHR21621:SF0">
    <property type="entry name" value="BETA-CITRYLGLUTAMATE SYNTHASE B-RELATED"/>
    <property type="match status" value="1"/>
</dbReference>
<evidence type="ECO:0000313" key="4">
    <source>
        <dbReference type="EMBL" id="XBY26138.1"/>
    </source>
</evidence>
<dbReference type="GO" id="GO:0005524">
    <property type="term" value="F:ATP binding"/>
    <property type="evidence" value="ECO:0007669"/>
    <property type="project" value="UniProtKB-UniRule"/>
</dbReference>
<keyword evidence="2" id="KW-0067">ATP-binding</keyword>
<feature type="domain" description="ATP-grasp" evidence="3">
    <location>
        <begin position="112"/>
        <end position="307"/>
    </location>
</feature>
<evidence type="ECO:0000259" key="3">
    <source>
        <dbReference type="PROSITE" id="PS50975"/>
    </source>
</evidence>
<dbReference type="GO" id="GO:0018169">
    <property type="term" value="F:ribosomal S6-glutamic acid ligase activity"/>
    <property type="evidence" value="ECO:0007669"/>
    <property type="project" value="TreeGrafter"/>
</dbReference>
<sequence length="323" mass="36318">MSTSARSRRSVVLWMYENDNGHIPKQMLRELLEEKGFVVFSDFDMRQCHVISGKVYTACGRCLSEFDALFHMNADEQSPYQADILRALQDSGVVVVNECVSFFNCRDKFKANQLLRMHGVNVPDSALLGSQIDDAVIHQLFARWGSLVYKPRSGHGAVGVMRFVEAEQFIDFIQATAHFLGDYYVEQYIEFGDYDCRVEIFNGELMGGYSRKKKHSFKTNISAGGEMTPRILGGEVEVALKAAQVLGINGTIVDMVQSTADRKFYVLEVNPLLGIFVESAMRAGTKMPDTEPDQRYSYDRLKLDSIASYLDALPARQSLTPTP</sequence>
<evidence type="ECO:0000256" key="1">
    <source>
        <dbReference type="ARBA" id="ARBA00023211"/>
    </source>
</evidence>
<protein>
    <submittedName>
        <fullName evidence="4">ATP-grasp domain-containing protein</fullName>
    </submittedName>
</protein>
<dbReference type="Gene3D" id="3.30.470.20">
    <property type="entry name" value="ATP-grasp fold, B domain"/>
    <property type="match status" value="1"/>
</dbReference>
<proteinExistence type="predicted"/>
<dbReference type="InterPro" id="IPR011761">
    <property type="entry name" value="ATP-grasp"/>
</dbReference>
<evidence type="ECO:0000256" key="2">
    <source>
        <dbReference type="PROSITE-ProRule" id="PRU00409"/>
    </source>
</evidence>
<keyword evidence="1" id="KW-0464">Manganese</keyword>
<organism evidence="4">
    <name type="scientific">Pseudomonas sp. W17</name>
    <dbReference type="NCBI Taxonomy" id="3144407"/>
    <lineage>
        <taxon>Bacteria</taxon>
        <taxon>Pseudomonadati</taxon>
        <taxon>Pseudomonadota</taxon>
        <taxon>Gammaproteobacteria</taxon>
        <taxon>Pseudomonadales</taxon>
        <taxon>Pseudomonadaceae</taxon>
        <taxon>Pseudomonas</taxon>
    </lineage>
</organism>
<dbReference type="GO" id="GO:0009432">
    <property type="term" value="P:SOS response"/>
    <property type="evidence" value="ECO:0007669"/>
    <property type="project" value="TreeGrafter"/>
</dbReference>
<accession>A0AAU7X169</accession>
<dbReference type="PANTHER" id="PTHR21621">
    <property type="entry name" value="RIBOSOMAL PROTEIN S6 MODIFICATION PROTEIN"/>
    <property type="match status" value="1"/>
</dbReference>
<dbReference type="GO" id="GO:0005737">
    <property type="term" value="C:cytoplasm"/>
    <property type="evidence" value="ECO:0007669"/>
    <property type="project" value="TreeGrafter"/>
</dbReference>
<dbReference type="Gene3D" id="3.40.50.20">
    <property type="match status" value="1"/>
</dbReference>
<keyword evidence="2" id="KW-0547">Nucleotide-binding</keyword>
<dbReference type="Pfam" id="PF08443">
    <property type="entry name" value="RimK"/>
    <property type="match status" value="1"/>
</dbReference>
<gene>
    <name evidence="4" type="ORF">ABCR88_09955</name>
</gene>
<dbReference type="RefSeq" id="WP_052914305.1">
    <property type="nucleotide sequence ID" value="NZ_CP158490.1"/>
</dbReference>
<dbReference type="InterPro" id="IPR013651">
    <property type="entry name" value="ATP-grasp_RimK-type"/>
</dbReference>
<dbReference type="AlphaFoldDB" id="A0AAU7X169"/>
<dbReference type="PROSITE" id="PS50975">
    <property type="entry name" value="ATP_GRASP"/>
    <property type="match status" value="1"/>
</dbReference>
<name>A0AAU7X169_9PSED</name>
<dbReference type="GO" id="GO:0046872">
    <property type="term" value="F:metal ion binding"/>
    <property type="evidence" value="ECO:0007669"/>
    <property type="project" value="InterPro"/>
</dbReference>